<evidence type="ECO:0000256" key="5">
    <source>
        <dbReference type="ARBA" id="ARBA00023002"/>
    </source>
</evidence>
<name>K1SHS2_9ZZZZ</name>
<comment type="caution">
    <text evidence="7">The sequence shown here is derived from an EMBL/GenBank/DDBJ whole genome shotgun (WGS) entry which is preliminary data.</text>
</comment>
<organism evidence="7">
    <name type="scientific">human gut metagenome</name>
    <dbReference type="NCBI Taxonomy" id="408170"/>
    <lineage>
        <taxon>unclassified sequences</taxon>
        <taxon>metagenomes</taxon>
        <taxon>organismal metagenomes</taxon>
    </lineage>
</organism>
<reference evidence="7" key="1">
    <citation type="journal article" date="2013" name="Environ. Microbiol.">
        <title>Microbiota from the distal guts of lean and obese adolescents exhibit partial functional redundancy besides clear differences in community structure.</title>
        <authorList>
            <person name="Ferrer M."/>
            <person name="Ruiz A."/>
            <person name="Lanza F."/>
            <person name="Haange S.B."/>
            <person name="Oberbach A."/>
            <person name="Till H."/>
            <person name="Bargiela R."/>
            <person name="Campoy C."/>
            <person name="Segura M.T."/>
            <person name="Richter M."/>
            <person name="von Bergen M."/>
            <person name="Seifert J."/>
            <person name="Suarez A."/>
        </authorList>
    </citation>
    <scope>NUCLEOTIDE SEQUENCE</scope>
</reference>
<feature type="domain" description="Semialdehyde dehydrogenase NAD-binding" evidence="6">
    <location>
        <begin position="7"/>
        <end position="108"/>
    </location>
</feature>
<keyword evidence="3" id="KW-0028">Amino-acid biosynthesis</keyword>
<keyword evidence="5" id="KW-0560">Oxidoreductase</keyword>
<dbReference type="PANTHER" id="PTHR32338:SF10">
    <property type="entry name" value="N-ACETYL-GAMMA-GLUTAMYL-PHOSPHATE REDUCTASE, CHLOROPLASTIC-RELATED"/>
    <property type="match status" value="1"/>
</dbReference>
<keyword evidence="2" id="KW-0055">Arginine biosynthesis</keyword>
<dbReference type="InterPro" id="IPR058924">
    <property type="entry name" value="AGPR_dimerisation_dom"/>
</dbReference>
<dbReference type="PANTHER" id="PTHR32338">
    <property type="entry name" value="N-ACETYL-GAMMA-GLUTAMYL-PHOSPHATE REDUCTASE, CHLOROPLASTIC-RELATED-RELATED"/>
    <property type="match status" value="1"/>
</dbReference>
<dbReference type="SUPFAM" id="SSF51735">
    <property type="entry name" value="NAD(P)-binding Rossmann-fold domains"/>
    <property type="match status" value="1"/>
</dbReference>
<dbReference type="GO" id="GO:0004053">
    <property type="term" value="F:arginase activity"/>
    <property type="evidence" value="ECO:0007669"/>
    <property type="project" value="UniProtKB-EC"/>
</dbReference>
<evidence type="ECO:0000313" key="7">
    <source>
        <dbReference type="EMBL" id="EKC57088.1"/>
    </source>
</evidence>
<dbReference type="SUPFAM" id="SSF55347">
    <property type="entry name" value="Glyceraldehyde-3-phosphate dehydrogenase-like, C-terminal domain"/>
    <property type="match status" value="1"/>
</dbReference>
<evidence type="ECO:0000256" key="3">
    <source>
        <dbReference type="ARBA" id="ARBA00022605"/>
    </source>
</evidence>
<gene>
    <name evidence="7" type="ORF">LEA_14519</name>
</gene>
<dbReference type="InterPro" id="IPR000534">
    <property type="entry name" value="Semialdehyde_DH_NAD-bd"/>
</dbReference>
<keyword evidence="7" id="KW-0378">Hydrolase</keyword>
<evidence type="ECO:0000256" key="2">
    <source>
        <dbReference type="ARBA" id="ARBA00022571"/>
    </source>
</evidence>
<evidence type="ECO:0000259" key="6">
    <source>
        <dbReference type="SMART" id="SM00859"/>
    </source>
</evidence>
<evidence type="ECO:0000256" key="4">
    <source>
        <dbReference type="ARBA" id="ARBA00022857"/>
    </source>
</evidence>
<evidence type="ECO:0000256" key="1">
    <source>
        <dbReference type="ARBA" id="ARBA00022490"/>
    </source>
</evidence>
<sequence length="314" mass="34166">MVNNMKKVFIDGSQGTTGLKIFDRLKKRDDIELLTLPDELRKDIKSRKEALNSADIAFLCLPDAAAIEAAELVTNDDTVIIDTSTAHRTSEGWAYGFPEIFKDGFKTVASSKRIASPGCYASGFIALVKPLLDEGIVSPNHGFICHAVSGYSGAGKKGIAMYESDEKAPELFAPREYALNQEHKHLKEMRKISGLSVTPIFCPYVCDYFSGMLVTVPVFKTDLKDGKTAEDIKAVYRSKYASDIVKYKEAFDNGGFVAANSKAELDSMAVTVAGNDDRLLLMALYDNLGKGASGAALECMNIVMGLPPEYGLDL</sequence>
<accession>K1SHS2</accession>
<dbReference type="EC" id="3.5.3.1" evidence="7"/>
<dbReference type="Gene3D" id="3.40.50.720">
    <property type="entry name" value="NAD(P)-binding Rossmann-like Domain"/>
    <property type="match status" value="1"/>
</dbReference>
<dbReference type="Pfam" id="PF01118">
    <property type="entry name" value="Semialdhyde_dh"/>
    <property type="match status" value="1"/>
</dbReference>
<dbReference type="InterPro" id="IPR010136">
    <property type="entry name" value="AGPR_type-2"/>
</dbReference>
<keyword evidence="1" id="KW-0963">Cytoplasm</keyword>
<dbReference type="GO" id="GO:0006526">
    <property type="term" value="P:L-arginine biosynthetic process"/>
    <property type="evidence" value="ECO:0007669"/>
    <property type="project" value="UniProtKB-KW"/>
</dbReference>
<dbReference type="AlphaFoldDB" id="K1SHS2"/>
<dbReference type="InterPro" id="IPR036291">
    <property type="entry name" value="NAD(P)-bd_dom_sf"/>
</dbReference>
<dbReference type="SMART" id="SM00859">
    <property type="entry name" value="Semialdhyde_dh"/>
    <property type="match status" value="1"/>
</dbReference>
<dbReference type="NCBIfam" id="TIGR01851">
    <property type="entry name" value="argC_other"/>
    <property type="match status" value="1"/>
</dbReference>
<dbReference type="InterPro" id="IPR050085">
    <property type="entry name" value="AGPR"/>
</dbReference>
<keyword evidence="4" id="KW-0521">NADP</keyword>
<dbReference type="EMBL" id="AJWY01009880">
    <property type="protein sequence ID" value="EKC57088.1"/>
    <property type="molecule type" value="Genomic_DNA"/>
</dbReference>
<proteinExistence type="predicted"/>
<dbReference type="CDD" id="cd23935">
    <property type="entry name" value="AGPR_2_C"/>
    <property type="match status" value="1"/>
</dbReference>
<dbReference type="GO" id="GO:0005737">
    <property type="term" value="C:cytoplasm"/>
    <property type="evidence" value="ECO:0007669"/>
    <property type="project" value="InterPro"/>
</dbReference>
<dbReference type="Gene3D" id="3.30.360.10">
    <property type="entry name" value="Dihydrodipicolinate Reductase, domain 2"/>
    <property type="match status" value="1"/>
</dbReference>
<dbReference type="CDD" id="cd17896">
    <property type="entry name" value="AGPR_2_N"/>
    <property type="match status" value="1"/>
</dbReference>
<dbReference type="GO" id="GO:0051287">
    <property type="term" value="F:NAD binding"/>
    <property type="evidence" value="ECO:0007669"/>
    <property type="project" value="InterPro"/>
</dbReference>
<dbReference type="GO" id="GO:0003942">
    <property type="term" value="F:N-acetyl-gamma-glutamyl-phosphate reductase activity"/>
    <property type="evidence" value="ECO:0007669"/>
    <property type="project" value="InterPro"/>
</dbReference>
<dbReference type="Pfam" id="PF22698">
    <property type="entry name" value="Semialdhyde_dhC_1"/>
    <property type="match status" value="1"/>
</dbReference>
<protein>
    <submittedName>
        <fullName evidence="7">N-acetyl-gamma-glutamyl-phosphate reductase</fullName>
        <ecNumber evidence="7">3.5.3.1</ecNumber>
    </submittedName>
</protein>